<evidence type="ECO:0000256" key="1">
    <source>
        <dbReference type="SAM" id="MobiDB-lite"/>
    </source>
</evidence>
<dbReference type="OrthoDB" id="75833at2759"/>
<dbReference type="eggNOG" id="ENOG502SAIN">
    <property type="taxonomic scope" value="Eukaryota"/>
</dbReference>
<dbReference type="GO" id="GO:0006457">
    <property type="term" value="P:protein folding"/>
    <property type="evidence" value="ECO:0007669"/>
    <property type="project" value="InterPro"/>
</dbReference>
<proteinExistence type="predicted"/>
<feature type="region of interest" description="Disordered" evidence="1">
    <location>
        <begin position="140"/>
        <end position="174"/>
    </location>
</feature>
<dbReference type="VEuPathDB" id="FungiDB:H310_05402"/>
<feature type="signal peptide" evidence="2">
    <location>
        <begin position="1"/>
        <end position="15"/>
    </location>
</feature>
<accession>A0A024U981</accession>
<keyword evidence="2" id="KW-0732">Signal</keyword>
<dbReference type="GeneID" id="20082452"/>
<reference evidence="3" key="1">
    <citation type="submission" date="2013-12" db="EMBL/GenBank/DDBJ databases">
        <title>The Genome Sequence of Aphanomyces invadans NJM9701.</title>
        <authorList>
            <consortium name="The Broad Institute Genomics Platform"/>
            <person name="Russ C."/>
            <person name="Tyler B."/>
            <person name="van West P."/>
            <person name="Dieguez-Uribeondo J."/>
            <person name="Young S.K."/>
            <person name="Zeng Q."/>
            <person name="Gargeya S."/>
            <person name="Fitzgerald M."/>
            <person name="Abouelleil A."/>
            <person name="Alvarado L."/>
            <person name="Chapman S.B."/>
            <person name="Gainer-Dewar J."/>
            <person name="Goldberg J."/>
            <person name="Griggs A."/>
            <person name="Gujja S."/>
            <person name="Hansen M."/>
            <person name="Howarth C."/>
            <person name="Imamovic A."/>
            <person name="Ireland A."/>
            <person name="Larimer J."/>
            <person name="McCowan C."/>
            <person name="Murphy C."/>
            <person name="Pearson M."/>
            <person name="Poon T.W."/>
            <person name="Priest M."/>
            <person name="Roberts A."/>
            <person name="Saif S."/>
            <person name="Shea T."/>
            <person name="Sykes S."/>
            <person name="Wortman J."/>
            <person name="Nusbaum C."/>
            <person name="Birren B."/>
        </authorList>
    </citation>
    <scope>NUCLEOTIDE SEQUENCE [LARGE SCALE GENOMIC DNA]</scope>
    <source>
        <strain evidence="3">NJM9701</strain>
    </source>
</reference>
<gene>
    <name evidence="3" type="ORF">H310_05402</name>
</gene>
<dbReference type="RefSeq" id="XP_008868345.1">
    <property type="nucleotide sequence ID" value="XM_008870123.1"/>
</dbReference>
<feature type="chain" id="PRO_5013017388" evidence="2">
    <location>
        <begin position="16"/>
        <end position="174"/>
    </location>
</feature>
<sequence length="174" mass="19881">MRVGWQLWLAAAALAKTIDYDALERQWESGDKEDELLSDDELDYKRTGTLEKSEIVFVTLKESAIDAMVPVDPVVSAVSELCATWKHMLMHGGLSVNFYELEAYKVLAGLQHGSRVTDLRDFLLEQHQVQEVTWDQRTYHPKHASKLQAKPQKALKPSNSKLKSKKKRSKKDEL</sequence>
<dbReference type="EMBL" id="KI913960">
    <property type="protein sequence ID" value="ETW02961.1"/>
    <property type="molecule type" value="Genomic_DNA"/>
</dbReference>
<evidence type="ECO:0000256" key="2">
    <source>
        <dbReference type="SAM" id="SignalP"/>
    </source>
</evidence>
<organism evidence="3">
    <name type="scientific">Aphanomyces invadans</name>
    <dbReference type="NCBI Taxonomy" id="157072"/>
    <lineage>
        <taxon>Eukaryota</taxon>
        <taxon>Sar</taxon>
        <taxon>Stramenopiles</taxon>
        <taxon>Oomycota</taxon>
        <taxon>Saprolegniomycetes</taxon>
        <taxon>Saprolegniales</taxon>
        <taxon>Verrucalvaceae</taxon>
        <taxon>Aphanomyces</taxon>
    </lineage>
</organism>
<dbReference type="InterPro" id="IPR019330">
    <property type="entry name" value="MESD"/>
</dbReference>
<dbReference type="Gene3D" id="3.30.70.260">
    <property type="match status" value="1"/>
</dbReference>
<name>A0A024U981_9STRA</name>
<evidence type="ECO:0000313" key="3">
    <source>
        <dbReference type="EMBL" id="ETW02961.1"/>
    </source>
</evidence>
<feature type="compositionally biased region" description="Basic residues" evidence="1">
    <location>
        <begin position="162"/>
        <end position="174"/>
    </location>
</feature>
<protein>
    <submittedName>
        <fullName evidence="3">Uncharacterized protein</fullName>
    </submittedName>
</protein>
<dbReference type="Pfam" id="PF10185">
    <property type="entry name" value="Mesd"/>
    <property type="match status" value="1"/>
</dbReference>
<dbReference type="AlphaFoldDB" id="A0A024U981"/>